<dbReference type="InterPro" id="IPR016071">
    <property type="entry name" value="Staphylococal_nuclease_OB-fold"/>
</dbReference>
<keyword evidence="3" id="KW-0378">Hydrolase</keyword>
<organism evidence="5 6">
    <name type="scientific">Cerasibacillus quisquiliarum</name>
    <dbReference type="NCBI Taxonomy" id="227865"/>
    <lineage>
        <taxon>Bacteria</taxon>
        <taxon>Bacillati</taxon>
        <taxon>Bacillota</taxon>
        <taxon>Bacilli</taxon>
        <taxon>Bacillales</taxon>
        <taxon>Bacillaceae</taxon>
        <taxon>Cerasibacillus</taxon>
    </lineage>
</organism>
<dbReference type="AlphaFoldDB" id="A0A511UYV4"/>
<keyword evidence="6" id="KW-1185">Reference proteome</keyword>
<feature type="domain" description="TNase-like" evidence="4">
    <location>
        <begin position="45"/>
        <end position="183"/>
    </location>
</feature>
<evidence type="ECO:0000313" key="5">
    <source>
        <dbReference type="EMBL" id="GEN30948.1"/>
    </source>
</evidence>
<comment type="caution">
    <text evidence="5">The sequence shown here is derived from an EMBL/GenBank/DDBJ whole genome shotgun (WGS) entry which is preliminary data.</text>
</comment>
<dbReference type="PROSITE" id="PS50830">
    <property type="entry name" value="TNASE_3"/>
    <property type="match status" value="1"/>
</dbReference>
<dbReference type="Gene3D" id="2.40.50.90">
    <property type="match status" value="1"/>
</dbReference>
<evidence type="ECO:0000313" key="6">
    <source>
        <dbReference type="Proteomes" id="UP000321491"/>
    </source>
</evidence>
<protein>
    <submittedName>
        <fullName evidence="5">Thermonuclease</fullName>
    </submittedName>
</protein>
<dbReference type="GO" id="GO:0016787">
    <property type="term" value="F:hydrolase activity"/>
    <property type="evidence" value="ECO:0007669"/>
    <property type="project" value="UniProtKB-KW"/>
</dbReference>
<proteinExistence type="predicted"/>
<dbReference type="Proteomes" id="UP000321491">
    <property type="component" value="Unassembled WGS sequence"/>
</dbReference>
<dbReference type="SMART" id="SM00318">
    <property type="entry name" value="SNc"/>
    <property type="match status" value="1"/>
</dbReference>
<evidence type="ECO:0000256" key="3">
    <source>
        <dbReference type="ARBA" id="ARBA00022801"/>
    </source>
</evidence>
<keyword evidence="1" id="KW-0540">Nuclease</keyword>
<sequence length="205" mass="23123">MKQLPNALLSAVVLFILMGVLLQGGGEEAPSEIIPPSKENSLQLRKLKASIARIVDGDTVIVRFSEGDLKGKEERIRLLLIDTPESVHPSKEPEWLGKESSEYAKKYLKEGRKVTVEIGNPERDNYDRLLAYIWVDGVNFNQHMIEKGYARVAYVYPPNTKYLEEFEKAEEKAKKKRVGIWGVAGYVTEKGFDMSVIQPKGEVAK</sequence>
<dbReference type="PANTHER" id="PTHR12302">
    <property type="entry name" value="EBNA2 BINDING PROTEIN P100"/>
    <property type="match status" value="1"/>
</dbReference>
<dbReference type="GO" id="GO:0004519">
    <property type="term" value="F:endonuclease activity"/>
    <property type="evidence" value="ECO:0007669"/>
    <property type="project" value="UniProtKB-KW"/>
</dbReference>
<dbReference type="InterPro" id="IPR035437">
    <property type="entry name" value="SNase_OB-fold_sf"/>
</dbReference>
<dbReference type="SUPFAM" id="SSF50199">
    <property type="entry name" value="Staphylococcal nuclease"/>
    <property type="match status" value="1"/>
</dbReference>
<gene>
    <name evidence="5" type="primary">nuc-1</name>
    <name evidence="5" type="ORF">CQU01_11860</name>
</gene>
<keyword evidence="2" id="KW-0255">Endonuclease</keyword>
<accession>A0A511UYV4</accession>
<name>A0A511UYV4_9BACI</name>
<evidence type="ECO:0000256" key="2">
    <source>
        <dbReference type="ARBA" id="ARBA00022759"/>
    </source>
</evidence>
<dbReference type="OrthoDB" id="4376109at2"/>
<dbReference type="RefSeq" id="WP_146936695.1">
    <property type="nucleotide sequence ID" value="NZ_BJXW01000011.1"/>
</dbReference>
<dbReference type="Pfam" id="PF00565">
    <property type="entry name" value="SNase"/>
    <property type="match status" value="1"/>
</dbReference>
<dbReference type="PANTHER" id="PTHR12302:SF3">
    <property type="entry name" value="SERINE_THREONINE-PROTEIN KINASE 31"/>
    <property type="match status" value="1"/>
</dbReference>
<evidence type="ECO:0000259" key="4">
    <source>
        <dbReference type="PROSITE" id="PS50830"/>
    </source>
</evidence>
<dbReference type="EMBL" id="BJXW01000011">
    <property type="protein sequence ID" value="GEN30948.1"/>
    <property type="molecule type" value="Genomic_DNA"/>
</dbReference>
<reference evidence="5 6" key="1">
    <citation type="submission" date="2019-07" db="EMBL/GenBank/DDBJ databases">
        <title>Whole genome shotgun sequence of Cerasibacillus quisquiliarum NBRC 102429.</title>
        <authorList>
            <person name="Hosoyama A."/>
            <person name="Uohara A."/>
            <person name="Ohji S."/>
            <person name="Ichikawa N."/>
        </authorList>
    </citation>
    <scope>NUCLEOTIDE SEQUENCE [LARGE SCALE GENOMIC DNA]</scope>
    <source>
        <strain evidence="5 6">NBRC 102429</strain>
    </source>
</reference>
<evidence type="ECO:0000256" key="1">
    <source>
        <dbReference type="ARBA" id="ARBA00022722"/>
    </source>
</evidence>